<accession>A0A0R3KRD5</accession>
<proteinExistence type="predicted"/>
<organism evidence="1 2">
    <name type="scientific">Bradyrhizobium jicamae</name>
    <dbReference type="NCBI Taxonomy" id="280332"/>
    <lineage>
        <taxon>Bacteria</taxon>
        <taxon>Pseudomonadati</taxon>
        <taxon>Pseudomonadota</taxon>
        <taxon>Alphaproteobacteria</taxon>
        <taxon>Hyphomicrobiales</taxon>
        <taxon>Nitrobacteraceae</taxon>
        <taxon>Bradyrhizobium</taxon>
    </lineage>
</organism>
<sequence>MAGPIPANPTNRLRRQEAIRVASLELHLLLRRRPEQVNILDTADDRMPPFVLHGGAAMMMDWQQAAAIRRRLEQIYYGYPGEVTGPTRQKPF</sequence>
<evidence type="ECO:0000313" key="1">
    <source>
        <dbReference type="EMBL" id="KRQ95333.1"/>
    </source>
</evidence>
<protein>
    <submittedName>
        <fullName evidence="1">Uncharacterized protein</fullName>
    </submittedName>
</protein>
<reference evidence="1 2" key="1">
    <citation type="submission" date="2014-03" db="EMBL/GenBank/DDBJ databases">
        <title>Bradyrhizobium valentinum sp. nov., isolated from effective nodules of Lupinus mariae-josephae, a lupine endemic of basic-lime soils in Eastern Spain.</title>
        <authorList>
            <person name="Duran D."/>
            <person name="Rey L."/>
            <person name="Navarro A."/>
            <person name="Busquets A."/>
            <person name="Imperial J."/>
            <person name="Ruiz-Argueso T."/>
        </authorList>
    </citation>
    <scope>NUCLEOTIDE SEQUENCE [LARGE SCALE GENOMIC DNA]</scope>
    <source>
        <strain evidence="1 2">PAC68</strain>
    </source>
</reference>
<comment type="caution">
    <text evidence="1">The sequence shown here is derived from an EMBL/GenBank/DDBJ whole genome shotgun (WGS) entry which is preliminary data.</text>
</comment>
<dbReference type="RefSeq" id="WP_157088707.1">
    <property type="nucleotide sequence ID" value="NZ_LLXZ01000209.1"/>
</dbReference>
<gene>
    <name evidence="1" type="ORF">CQ12_40065</name>
</gene>
<dbReference type="Proteomes" id="UP000050863">
    <property type="component" value="Unassembled WGS sequence"/>
</dbReference>
<evidence type="ECO:0000313" key="2">
    <source>
        <dbReference type="Proteomes" id="UP000050863"/>
    </source>
</evidence>
<dbReference type="AlphaFoldDB" id="A0A0R3KRD5"/>
<dbReference type="EMBL" id="LLXZ01000209">
    <property type="protein sequence ID" value="KRQ95333.1"/>
    <property type="molecule type" value="Genomic_DNA"/>
</dbReference>
<name>A0A0R3KRD5_9BRAD</name>
<keyword evidence="2" id="KW-1185">Reference proteome</keyword>